<gene>
    <name evidence="6" type="ORF">OENI_1228</name>
</gene>
<keyword evidence="4" id="KW-0233">DNA recombination</keyword>
<dbReference type="InterPro" id="IPR010998">
    <property type="entry name" value="Integrase_recombinase_N"/>
</dbReference>
<sequence length="416" mass="47677">MTIYKTTGKDKPLKLSSLIISVIVIEIKTMKIKNRTLKNGVKSYYFRITLNGKPTTKRGFNSHKEAVNAYRAYKVAAVNGQLESQKSKRIKFTELANQWLAMKEKEVRPSTFKKIKERYELHIQPYFRGKYLDELTPLQAQKFVQQQASEFVRYGWTVGITTQIFRKAIQYGYITENPFANVDKPRAKKAAGRDSVAFYDKEQLIEFLNSAYQLYHQNHYERYAFFRLLAFTGMRKGEALALNWSDIDLSQKTLLINKTVVTVTDGEIVSDEPKTKASNRVLTLDEGTVSVLAEWKLQQHELYEQLGYGSSPCEFVFNSSVNSFVSLGKPRQWCRAIAKQANLSPITIHGFRHTYATLAVQAGMDIKQLQYQLGHNDVHTTLQIYAEVTKQQKTATAKIFANFLNQSNQISNQGNN</sequence>
<dbReference type="Pfam" id="PF00589">
    <property type="entry name" value="Phage_integrase"/>
    <property type="match status" value="1"/>
</dbReference>
<dbReference type="GO" id="GO:0003677">
    <property type="term" value="F:DNA binding"/>
    <property type="evidence" value="ECO:0007669"/>
    <property type="project" value="UniProtKB-KW"/>
</dbReference>
<name>A0AAQ2UT89_OENOE</name>
<dbReference type="GO" id="GO:0006310">
    <property type="term" value="P:DNA recombination"/>
    <property type="evidence" value="ECO:0007669"/>
    <property type="project" value="UniProtKB-KW"/>
</dbReference>
<dbReference type="PROSITE" id="PS51898">
    <property type="entry name" value="TYR_RECOMBINASE"/>
    <property type="match status" value="1"/>
</dbReference>
<evidence type="ECO:0000256" key="2">
    <source>
        <dbReference type="ARBA" id="ARBA00022908"/>
    </source>
</evidence>
<dbReference type="InterPro" id="IPR004107">
    <property type="entry name" value="Integrase_SAM-like_N"/>
</dbReference>
<dbReference type="Proteomes" id="UP000294726">
    <property type="component" value="Chromosome"/>
</dbReference>
<dbReference type="Gene3D" id="1.10.443.10">
    <property type="entry name" value="Intergrase catalytic core"/>
    <property type="match status" value="1"/>
</dbReference>
<dbReference type="SUPFAM" id="SSF56349">
    <property type="entry name" value="DNA breaking-rejoining enzymes"/>
    <property type="match status" value="1"/>
</dbReference>
<dbReference type="Gene3D" id="1.10.150.130">
    <property type="match status" value="1"/>
</dbReference>
<dbReference type="AlphaFoldDB" id="A0AAQ2UT89"/>
<dbReference type="Pfam" id="PF14659">
    <property type="entry name" value="Phage_int_SAM_3"/>
    <property type="match status" value="1"/>
</dbReference>
<dbReference type="PANTHER" id="PTHR30349">
    <property type="entry name" value="PHAGE INTEGRASE-RELATED"/>
    <property type="match status" value="1"/>
</dbReference>
<dbReference type="CDD" id="cd01189">
    <property type="entry name" value="INT_ICEBs1_C_like"/>
    <property type="match status" value="1"/>
</dbReference>
<protein>
    <submittedName>
        <fullName evidence="6">Site-specific integrase</fullName>
    </submittedName>
</protein>
<evidence type="ECO:0000256" key="4">
    <source>
        <dbReference type="ARBA" id="ARBA00023172"/>
    </source>
</evidence>
<dbReference type="InterPro" id="IPR011010">
    <property type="entry name" value="DNA_brk_join_enz"/>
</dbReference>
<accession>A0AAQ2UT89</accession>
<reference evidence="6 7" key="1">
    <citation type="submission" date="2018-08" db="EMBL/GenBank/DDBJ databases">
        <authorList>
            <person name="Lorentzen P. G. S. M."/>
        </authorList>
    </citation>
    <scope>NUCLEOTIDE SEQUENCE [LARGE SCALE GENOMIC DNA]</scope>
    <source>
        <strain evidence="6 7">CRBO_1381</strain>
    </source>
</reference>
<dbReference type="InterPro" id="IPR050090">
    <property type="entry name" value="Tyrosine_recombinase_XerCD"/>
</dbReference>
<evidence type="ECO:0000256" key="1">
    <source>
        <dbReference type="ARBA" id="ARBA00008857"/>
    </source>
</evidence>
<keyword evidence="3" id="KW-0238">DNA-binding</keyword>
<evidence type="ECO:0000259" key="5">
    <source>
        <dbReference type="PROSITE" id="PS51898"/>
    </source>
</evidence>
<dbReference type="InterPro" id="IPR002104">
    <property type="entry name" value="Integrase_catalytic"/>
</dbReference>
<keyword evidence="2" id="KW-0229">DNA integration</keyword>
<dbReference type="PANTHER" id="PTHR30349:SF64">
    <property type="entry name" value="PROPHAGE INTEGRASE INTD-RELATED"/>
    <property type="match status" value="1"/>
</dbReference>
<dbReference type="GO" id="GO:0015074">
    <property type="term" value="P:DNA integration"/>
    <property type="evidence" value="ECO:0007669"/>
    <property type="project" value="UniProtKB-KW"/>
</dbReference>
<evidence type="ECO:0000313" key="7">
    <source>
        <dbReference type="Proteomes" id="UP000294726"/>
    </source>
</evidence>
<feature type="domain" description="Tyr recombinase" evidence="5">
    <location>
        <begin position="194"/>
        <end position="398"/>
    </location>
</feature>
<dbReference type="EMBL" id="LR031358">
    <property type="protein sequence ID" value="VDB98463.1"/>
    <property type="molecule type" value="Genomic_DNA"/>
</dbReference>
<organism evidence="6 7">
    <name type="scientific">Oenococcus oeni</name>
    <name type="common">Leuconostoc oenos</name>
    <dbReference type="NCBI Taxonomy" id="1247"/>
    <lineage>
        <taxon>Bacteria</taxon>
        <taxon>Bacillati</taxon>
        <taxon>Bacillota</taxon>
        <taxon>Bacilli</taxon>
        <taxon>Lactobacillales</taxon>
        <taxon>Lactobacillaceae</taxon>
        <taxon>Oenococcus</taxon>
    </lineage>
</organism>
<evidence type="ECO:0000313" key="6">
    <source>
        <dbReference type="EMBL" id="VDB98463.1"/>
    </source>
</evidence>
<comment type="similarity">
    <text evidence="1">Belongs to the 'phage' integrase family.</text>
</comment>
<dbReference type="InterPro" id="IPR013762">
    <property type="entry name" value="Integrase-like_cat_sf"/>
</dbReference>
<evidence type="ECO:0000256" key="3">
    <source>
        <dbReference type="ARBA" id="ARBA00023125"/>
    </source>
</evidence>
<proteinExistence type="inferred from homology"/>